<keyword evidence="1" id="KW-1133">Transmembrane helix</keyword>
<reference evidence="3" key="1">
    <citation type="journal article" date="2014" name="Proc. Natl. Acad. Sci. U.S.A.">
        <title>Extensive sampling of basidiomycete genomes demonstrates inadequacy of the white-rot/brown-rot paradigm for wood decay fungi.</title>
        <authorList>
            <person name="Riley R."/>
            <person name="Salamov A.A."/>
            <person name="Brown D.W."/>
            <person name="Nagy L.G."/>
            <person name="Floudas D."/>
            <person name="Held B.W."/>
            <person name="Levasseur A."/>
            <person name="Lombard V."/>
            <person name="Morin E."/>
            <person name="Otillar R."/>
            <person name="Lindquist E.A."/>
            <person name="Sun H."/>
            <person name="LaButti K.M."/>
            <person name="Schmutz J."/>
            <person name="Jabbour D."/>
            <person name="Luo H."/>
            <person name="Baker S.E."/>
            <person name="Pisabarro A.G."/>
            <person name="Walton J.D."/>
            <person name="Blanchette R.A."/>
            <person name="Henrissat B."/>
            <person name="Martin F."/>
            <person name="Cullen D."/>
            <person name="Hibbett D.S."/>
            <person name="Grigoriev I.V."/>
        </authorList>
    </citation>
    <scope>NUCLEOTIDE SEQUENCE [LARGE SCALE GENOMIC DNA]</scope>
    <source>
        <strain evidence="3">CBS 339.88</strain>
    </source>
</reference>
<dbReference type="HOGENOM" id="CLU_2250354_0_0_1"/>
<feature type="transmembrane region" description="Helical" evidence="1">
    <location>
        <begin position="6"/>
        <end position="27"/>
    </location>
</feature>
<dbReference type="Proteomes" id="UP000027222">
    <property type="component" value="Unassembled WGS sequence"/>
</dbReference>
<accession>A0A067S2L0</accession>
<sequence length="104" mass="11331">MIPTIALSGWLQAMFISPAFLSSILSWRLWAWWARLVSVVVVRSLGATYSPSCHHPDNVSARSLAASGSNIASSITFIYSGSKSSQNDLSLTTKLSVIMRDSRL</sequence>
<protein>
    <submittedName>
        <fullName evidence="2">Uncharacterized protein</fullName>
    </submittedName>
</protein>
<evidence type="ECO:0000256" key="1">
    <source>
        <dbReference type="SAM" id="Phobius"/>
    </source>
</evidence>
<keyword evidence="1" id="KW-0812">Transmembrane</keyword>
<proteinExistence type="predicted"/>
<keyword evidence="3" id="KW-1185">Reference proteome</keyword>
<gene>
    <name evidence="2" type="ORF">GALMADRAFT_607124</name>
</gene>
<organism evidence="2 3">
    <name type="scientific">Galerina marginata (strain CBS 339.88)</name>
    <dbReference type="NCBI Taxonomy" id="685588"/>
    <lineage>
        <taxon>Eukaryota</taxon>
        <taxon>Fungi</taxon>
        <taxon>Dikarya</taxon>
        <taxon>Basidiomycota</taxon>
        <taxon>Agaricomycotina</taxon>
        <taxon>Agaricomycetes</taxon>
        <taxon>Agaricomycetidae</taxon>
        <taxon>Agaricales</taxon>
        <taxon>Agaricineae</taxon>
        <taxon>Strophariaceae</taxon>
        <taxon>Galerina</taxon>
    </lineage>
</organism>
<evidence type="ECO:0000313" key="2">
    <source>
        <dbReference type="EMBL" id="KDR65045.1"/>
    </source>
</evidence>
<keyword evidence="1" id="KW-0472">Membrane</keyword>
<dbReference type="AlphaFoldDB" id="A0A067S2L0"/>
<name>A0A067S2L0_GALM3</name>
<evidence type="ECO:0000313" key="3">
    <source>
        <dbReference type="Proteomes" id="UP000027222"/>
    </source>
</evidence>
<dbReference type="EMBL" id="KL142555">
    <property type="protein sequence ID" value="KDR65045.1"/>
    <property type="molecule type" value="Genomic_DNA"/>
</dbReference>